<protein>
    <submittedName>
        <fullName evidence="6">Transcriptional regulator, TetR family</fullName>
    </submittedName>
</protein>
<dbReference type="GO" id="GO:0003700">
    <property type="term" value="F:DNA-binding transcription factor activity"/>
    <property type="evidence" value="ECO:0007669"/>
    <property type="project" value="TreeGrafter"/>
</dbReference>
<name>A0A1I1KJJ2_9ACTN</name>
<accession>A0A1I1KJJ2</accession>
<organism evidence="6 7">
    <name type="scientific">Nocardioides terrae</name>
    <dbReference type="NCBI Taxonomy" id="574651"/>
    <lineage>
        <taxon>Bacteria</taxon>
        <taxon>Bacillati</taxon>
        <taxon>Actinomycetota</taxon>
        <taxon>Actinomycetes</taxon>
        <taxon>Propionibacteriales</taxon>
        <taxon>Nocardioidaceae</taxon>
        <taxon>Nocardioides</taxon>
    </lineage>
</organism>
<dbReference type="STRING" id="574651.SAMN04487968_108188"/>
<dbReference type="GO" id="GO:0000976">
    <property type="term" value="F:transcription cis-regulatory region binding"/>
    <property type="evidence" value="ECO:0007669"/>
    <property type="project" value="TreeGrafter"/>
</dbReference>
<evidence type="ECO:0000256" key="2">
    <source>
        <dbReference type="ARBA" id="ARBA00023125"/>
    </source>
</evidence>
<gene>
    <name evidence="6" type="ORF">SAMN04487968_108188</name>
</gene>
<dbReference type="PRINTS" id="PR00455">
    <property type="entry name" value="HTHTETR"/>
</dbReference>
<reference evidence="6 7" key="1">
    <citation type="submission" date="2016-10" db="EMBL/GenBank/DDBJ databases">
        <authorList>
            <person name="de Groot N.N."/>
        </authorList>
    </citation>
    <scope>NUCLEOTIDE SEQUENCE [LARGE SCALE GENOMIC DNA]</scope>
    <source>
        <strain evidence="6 7">CGMCC 1.7056</strain>
    </source>
</reference>
<dbReference type="EMBL" id="FOLB01000008">
    <property type="protein sequence ID" value="SFC61036.1"/>
    <property type="molecule type" value="Genomic_DNA"/>
</dbReference>
<dbReference type="SUPFAM" id="SSF46689">
    <property type="entry name" value="Homeodomain-like"/>
    <property type="match status" value="1"/>
</dbReference>
<evidence type="ECO:0000256" key="4">
    <source>
        <dbReference type="PROSITE-ProRule" id="PRU00335"/>
    </source>
</evidence>
<evidence type="ECO:0000313" key="6">
    <source>
        <dbReference type="EMBL" id="SFC61036.1"/>
    </source>
</evidence>
<dbReference type="InterPro" id="IPR009057">
    <property type="entry name" value="Homeodomain-like_sf"/>
</dbReference>
<feature type="DNA-binding region" description="H-T-H motif" evidence="4">
    <location>
        <begin position="36"/>
        <end position="55"/>
    </location>
</feature>
<evidence type="ECO:0000256" key="1">
    <source>
        <dbReference type="ARBA" id="ARBA00023015"/>
    </source>
</evidence>
<evidence type="ECO:0000313" key="7">
    <source>
        <dbReference type="Proteomes" id="UP000198832"/>
    </source>
</evidence>
<dbReference type="PANTHER" id="PTHR30055">
    <property type="entry name" value="HTH-TYPE TRANSCRIPTIONAL REGULATOR RUTR"/>
    <property type="match status" value="1"/>
</dbReference>
<sequence length="199" mass="22149">MEGRRERARPLTPDERREALVAATLPLLYMHGRAVTTRLIAEAAGVAEGTIFRVFDSKEELIEAAMAKAFSPGQVADRVAEIDPAEPLREKLLKMASILQQRFRATFGLMRAMGEVGPPKPERANRHRDMHAEMVAIREVMATLLEPDADSLSVDPPMLVHMLRLFTLAGSNEQIADGQMLTPEQIVDTILHGVMKRED</sequence>
<keyword evidence="2 4" id="KW-0238">DNA-binding</keyword>
<keyword evidence="3" id="KW-0804">Transcription</keyword>
<dbReference type="RefSeq" id="WP_091124232.1">
    <property type="nucleotide sequence ID" value="NZ_FOLB01000008.1"/>
</dbReference>
<keyword evidence="1" id="KW-0805">Transcription regulation</keyword>
<dbReference type="InterPro" id="IPR001647">
    <property type="entry name" value="HTH_TetR"/>
</dbReference>
<evidence type="ECO:0000259" key="5">
    <source>
        <dbReference type="PROSITE" id="PS50977"/>
    </source>
</evidence>
<dbReference type="AlphaFoldDB" id="A0A1I1KJJ2"/>
<dbReference type="PROSITE" id="PS50977">
    <property type="entry name" value="HTH_TETR_2"/>
    <property type="match status" value="1"/>
</dbReference>
<proteinExistence type="predicted"/>
<dbReference type="Pfam" id="PF00440">
    <property type="entry name" value="TetR_N"/>
    <property type="match status" value="1"/>
</dbReference>
<feature type="domain" description="HTH tetR-type" evidence="5">
    <location>
        <begin position="14"/>
        <end position="73"/>
    </location>
</feature>
<dbReference type="InterPro" id="IPR050109">
    <property type="entry name" value="HTH-type_TetR-like_transc_reg"/>
</dbReference>
<keyword evidence="7" id="KW-1185">Reference proteome</keyword>
<dbReference type="OrthoDB" id="3539650at2"/>
<evidence type="ECO:0000256" key="3">
    <source>
        <dbReference type="ARBA" id="ARBA00023163"/>
    </source>
</evidence>
<dbReference type="Proteomes" id="UP000198832">
    <property type="component" value="Unassembled WGS sequence"/>
</dbReference>
<dbReference type="Gene3D" id="1.10.357.10">
    <property type="entry name" value="Tetracycline Repressor, domain 2"/>
    <property type="match status" value="1"/>
</dbReference>
<dbReference type="PANTHER" id="PTHR30055:SF234">
    <property type="entry name" value="HTH-TYPE TRANSCRIPTIONAL REGULATOR BETI"/>
    <property type="match status" value="1"/>
</dbReference>